<sequence>MFLNQPTDATLPYKTSSSKQPRRLRKACGPRTWCLEEEEKKRKRVIGSNFLLPQFLLSCYPFVFFSLRTVDPITQLHPRFQRQHIFFELSRLLSEFFSWYPDCGYCGCKPTPNSWMHSLLCSCVLERSHKTRY</sequence>
<proteinExistence type="predicted"/>
<organism evidence="2 3">
    <name type="scientific">Phlyctema vagabunda</name>
    <dbReference type="NCBI Taxonomy" id="108571"/>
    <lineage>
        <taxon>Eukaryota</taxon>
        <taxon>Fungi</taxon>
        <taxon>Dikarya</taxon>
        <taxon>Ascomycota</taxon>
        <taxon>Pezizomycotina</taxon>
        <taxon>Leotiomycetes</taxon>
        <taxon>Helotiales</taxon>
        <taxon>Dermateaceae</taxon>
        <taxon>Phlyctema</taxon>
    </lineage>
</organism>
<reference evidence="2 3" key="1">
    <citation type="submission" date="2024-06" db="EMBL/GenBank/DDBJ databases">
        <title>Complete genome of Phlyctema vagabunda strain 19-DSS-EL-015.</title>
        <authorList>
            <person name="Fiorenzani C."/>
        </authorList>
    </citation>
    <scope>NUCLEOTIDE SEQUENCE [LARGE SCALE GENOMIC DNA]</scope>
    <source>
        <strain evidence="2 3">19-DSS-EL-015</strain>
    </source>
</reference>
<dbReference type="Proteomes" id="UP001629113">
    <property type="component" value="Unassembled WGS sequence"/>
</dbReference>
<dbReference type="EMBL" id="JBFCZG010000011">
    <property type="protein sequence ID" value="KAL3417158.1"/>
    <property type="molecule type" value="Genomic_DNA"/>
</dbReference>
<feature type="region of interest" description="Disordered" evidence="1">
    <location>
        <begin position="1"/>
        <end position="21"/>
    </location>
</feature>
<evidence type="ECO:0000313" key="3">
    <source>
        <dbReference type="Proteomes" id="UP001629113"/>
    </source>
</evidence>
<keyword evidence="3" id="KW-1185">Reference proteome</keyword>
<comment type="caution">
    <text evidence="2">The sequence shown here is derived from an EMBL/GenBank/DDBJ whole genome shotgun (WGS) entry which is preliminary data.</text>
</comment>
<name>A0ABR4P1I3_9HELO</name>
<evidence type="ECO:0000256" key="1">
    <source>
        <dbReference type="SAM" id="MobiDB-lite"/>
    </source>
</evidence>
<feature type="compositionally biased region" description="Polar residues" evidence="1">
    <location>
        <begin position="1"/>
        <end position="19"/>
    </location>
</feature>
<protein>
    <submittedName>
        <fullName evidence="2">Uncharacterized protein</fullName>
    </submittedName>
</protein>
<evidence type="ECO:0000313" key="2">
    <source>
        <dbReference type="EMBL" id="KAL3417158.1"/>
    </source>
</evidence>
<gene>
    <name evidence="2" type="ORF">PVAG01_11158</name>
</gene>
<accession>A0ABR4P1I3</accession>